<name>A0A286T5C9_9BACT</name>
<keyword evidence="2" id="KW-0472">Membrane</keyword>
<gene>
    <name evidence="3" type="ORF">PMEL_p00006</name>
</gene>
<feature type="transmembrane region" description="Helical" evidence="2">
    <location>
        <begin position="181"/>
        <end position="202"/>
    </location>
</feature>
<reference evidence="3 4" key="1">
    <citation type="submission" date="2017-05" db="EMBL/GenBank/DDBJ databases">
        <title>whole genome sequence of Prevotella melaninogenica GAI 07411.</title>
        <authorList>
            <person name="Kondo Y."/>
            <person name="Hoshino T."/>
        </authorList>
    </citation>
    <scope>NUCLEOTIDE SEQUENCE [LARGE SCALE GENOMIC DNA]</scope>
    <source>
        <strain evidence="3 4">GAI 07411</strain>
        <plasmid evidence="4">ppme0001 dna</plasmid>
    </source>
</reference>
<feature type="coiled-coil region" evidence="1">
    <location>
        <begin position="17"/>
        <end position="62"/>
    </location>
</feature>
<dbReference type="Proteomes" id="UP000267517">
    <property type="component" value="Plasmid pPME0001"/>
</dbReference>
<evidence type="ECO:0000313" key="3">
    <source>
        <dbReference type="EMBL" id="BBA30513.1"/>
    </source>
</evidence>
<evidence type="ECO:0000313" key="4">
    <source>
        <dbReference type="Proteomes" id="UP000267517"/>
    </source>
</evidence>
<proteinExistence type="predicted"/>
<organism evidence="3 4">
    <name type="scientific">Prevotella melaninogenica</name>
    <dbReference type="NCBI Taxonomy" id="28132"/>
    <lineage>
        <taxon>Bacteria</taxon>
        <taxon>Pseudomonadati</taxon>
        <taxon>Bacteroidota</taxon>
        <taxon>Bacteroidia</taxon>
        <taxon>Bacteroidales</taxon>
        <taxon>Prevotellaceae</taxon>
        <taxon>Prevotella</taxon>
    </lineage>
</organism>
<evidence type="ECO:0000256" key="1">
    <source>
        <dbReference type="SAM" id="Coils"/>
    </source>
</evidence>
<keyword evidence="2" id="KW-0812">Transmembrane</keyword>
<dbReference type="AlphaFoldDB" id="A0A286T5C9"/>
<dbReference type="EMBL" id="AP018051">
    <property type="protein sequence ID" value="BBA30513.1"/>
    <property type="molecule type" value="Genomic_DNA"/>
</dbReference>
<keyword evidence="3" id="KW-0614">Plasmid</keyword>
<sequence>MSKDAERTIIGQNQELIGKVQETREELRQVVDSLTSDLGGFIDRLQGKENELERNWKAVNDKYQVLLYELREFNPSLHLDTKSEEYFRNLISLLQTTTQQSQYTAAIHALEEKAKQITEAITAAEQTASIGSKNAITKSVDEEMKRFEVGIAALVDVQLKRVEQKIKNTQNVMGWFADKKWHLIVGATILFALCTWMVSTIVNCSREKTKAVEVQWDAKYWQYYKSKNPQTSQKIMQDYAEKARELGQESE</sequence>
<geneLocation type="plasmid" evidence="4">
    <name>ppme0001 dna</name>
</geneLocation>
<keyword evidence="1" id="KW-0175">Coiled coil</keyword>
<evidence type="ECO:0000256" key="2">
    <source>
        <dbReference type="SAM" id="Phobius"/>
    </source>
</evidence>
<accession>A0A286T5C9</accession>
<protein>
    <submittedName>
        <fullName evidence="3">Uncharacterized protein</fullName>
    </submittedName>
</protein>
<keyword evidence="2" id="KW-1133">Transmembrane helix</keyword>